<gene>
    <name evidence="2" type="ORF">EVAR_19822_1</name>
</gene>
<protein>
    <submittedName>
        <fullName evidence="2">Uncharacterized protein</fullName>
    </submittedName>
</protein>
<comment type="caution">
    <text evidence="2">The sequence shown here is derived from an EMBL/GenBank/DDBJ whole genome shotgun (WGS) entry which is preliminary data.</text>
</comment>
<reference evidence="2 3" key="1">
    <citation type="journal article" date="2019" name="Commun. Biol.">
        <title>The bagworm genome reveals a unique fibroin gene that provides high tensile strength.</title>
        <authorList>
            <person name="Kono N."/>
            <person name="Nakamura H."/>
            <person name="Ohtoshi R."/>
            <person name="Tomita M."/>
            <person name="Numata K."/>
            <person name="Arakawa K."/>
        </authorList>
    </citation>
    <scope>NUCLEOTIDE SEQUENCE [LARGE SCALE GENOMIC DNA]</scope>
</reference>
<accession>A0A4C1URE2</accession>
<dbReference type="Proteomes" id="UP000299102">
    <property type="component" value="Unassembled WGS sequence"/>
</dbReference>
<name>A0A4C1URE2_EUMVA</name>
<evidence type="ECO:0000256" key="1">
    <source>
        <dbReference type="SAM" id="MobiDB-lite"/>
    </source>
</evidence>
<dbReference type="AlphaFoldDB" id="A0A4C1URE2"/>
<dbReference type="EMBL" id="BGZK01000211">
    <property type="protein sequence ID" value="GBP28780.1"/>
    <property type="molecule type" value="Genomic_DNA"/>
</dbReference>
<organism evidence="2 3">
    <name type="scientific">Eumeta variegata</name>
    <name type="common">Bagworm moth</name>
    <name type="synonym">Eumeta japonica</name>
    <dbReference type="NCBI Taxonomy" id="151549"/>
    <lineage>
        <taxon>Eukaryota</taxon>
        <taxon>Metazoa</taxon>
        <taxon>Ecdysozoa</taxon>
        <taxon>Arthropoda</taxon>
        <taxon>Hexapoda</taxon>
        <taxon>Insecta</taxon>
        <taxon>Pterygota</taxon>
        <taxon>Neoptera</taxon>
        <taxon>Endopterygota</taxon>
        <taxon>Lepidoptera</taxon>
        <taxon>Glossata</taxon>
        <taxon>Ditrysia</taxon>
        <taxon>Tineoidea</taxon>
        <taxon>Psychidae</taxon>
        <taxon>Oiketicinae</taxon>
        <taxon>Eumeta</taxon>
    </lineage>
</organism>
<sequence>MRKNLLLDLCYSHHRSAGDFRNSRTVDDARSSKSLDTSKQLRTDSVAVPFAANAVAAKDRPTMATNSQLFRTRDRKLVISLLKKLRNGPPKLPFCAFIRANRNFRAPAALVKRKLWVTREVFKITKGAIKPQVLSVLTEELNKIRKALNKIASVFDSDWRRATTKRFPKPAHKDRTIIDREF</sequence>
<proteinExistence type="predicted"/>
<feature type="compositionally biased region" description="Basic and acidic residues" evidence="1">
    <location>
        <begin position="19"/>
        <end position="33"/>
    </location>
</feature>
<evidence type="ECO:0000313" key="3">
    <source>
        <dbReference type="Proteomes" id="UP000299102"/>
    </source>
</evidence>
<evidence type="ECO:0000313" key="2">
    <source>
        <dbReference type="EMBL" id="GBP28780.1"/>
    </source>
</evidence>
<keyword evidence="3" id="KW-1185">Reference proteome</keyword>
<feature type="region of interest" description="Disordered" evidence="1">
    <location>
        <begin position="19"/>
        <end position="38"/>
    </location>
</feature>